<feature type="transmembrane region" description="Helical" evidence="1">
    <location>
        <begin position="44"/>
        <end position="62"/>
    </location>
</feature>
<dbReference type="EMBL" id="JBHLUD010000013">
    <property type="protein sequence ID" value="MFC0547459.1"/>
    <property type="molecule type" value="Genomic_DNA"/>
</dbReference>
<accession>A0ABV6N4J3</accession>
<name>A0ABV6N4J3_9PSEU</name>
<sequence>MESPEQSAPVAAEVEEDVLDESVEHVQPPAPAAPRTRFRRKRDYAVVVLIVLVVAGVATFWWRNSDAAATTSVTNADTSLTVPPKPAKVPAEFKQLWQARSGSTTDPVIVGPTVVTGDKHVVTGHDPVTGASRWSYDRGNVDLCTVTAAWGKAVAVYHKTHNCSEVTELDGVTGKRGAQRNGDAELGTQLMGDSTYLSTSGTKIIDTWRSDLVQTQQYGTVTAQVNHDKQPRLNCVYSSEMAGPNLLGVIERCPDEQYNRFTLLRPGGTEGDGEKPNVLFSVQVPGDGGRIVALTEQRSAIALPNPSRLVIWNSTGSQVETVPLAGVDLAAVPNSVVQPTVALTCIQTPDQNGTCEPNSWSTTNSVGVRLITWFTGSKTIALSGTTLDPLWTVDGSFGPGTVYADRVLVPVPGGLAVVDPANGNRGPDVKVDRKGYQGQVRLATLGDVLVEQRGDTLVAMR</sequence>
<keyword evidence="1" id="KW-1133">Transmembrane helix</keyword>
<organism evidence="2 3">
    <name type="scientific">Kutzneria chonburiensis</name>
    <dbReference type="NCBI Taxonomy" id="1483604"/>
    <lineage>
        <taxon>Bacteria</taxon>
        <taxon>Bacillati</taxon>
        <taxon>Actinomycetota</taxon>
        <taxon>Actinomycetes</taxon>
        <taxon>Pseudonocardiales</taxon>
        <taxon>Pseudonocardiaceae</taxon>
        <taxon>Kutzneria</taxon>
    </lineage>
</organism>
<evidence type="ECO:0008006" key="4">
    <source>
        <dbReference type="Google" id="ProtNLM"/>
    </source>
</evidence>
<dbReference type="Proteomes" id="UP001589810">
    <property type="component" value="Unassembled WGS sequence"/>
</dbReference>
<comment type="caution">
    <text evidence="2">The sequence shown here is derived from an EMBL/GenBank/DDBJ whole genome shotgun (WGS) entry which is preliminary data.</text>
</comment>
<protein>
    <recommendedName>
        <fullName evidence="4">Secreted protein</fullName>
    </recommendedName>
</protein>
<dbReference type="InterPro" id="IPR011047">
    <property type="entry name" value="Quinoprotein_ADH-like_sf"/>
</dbReference>
<proteinExistence type="predicted"/>
<evidence type="ECO:0000313" key="2">
    <source>
        <dbReference type="EMBL" id="MFC0547459.1"/>
    </source>
</evidence>
<evidence type="ECO:0000313" key="3">
    <source>
        <dbReference type="Proteomes" id="UP001589810"/>
    </source>
</evidence>
<keyword evidence="1" id="KW-0472">Membrane</keyword>
<gene>
    <name evidence="2" type="ORF">ACFFH7_38530</name>
</gene>
<keyword evidence="1" id="KW-0812">Transmembrane</keyword>
<dbReference type="SUPFAM" id="SSF50998">
    <property type="entry name" value="Quinoprotein alcohol dehydrogenase-like"/>
    <property type="match status" value="1"/>
</dbReference>
<keyword evidence="3" id="KW-1185">Reference proteome</keyword>
<reference evidence="2 3" key="1">
    <citation type="submission" date="2024-09" db="EMBL/GenBank/DDBJ databases">
        <authorList>
            <person name="Sun Q."/>
            <person name="Mori K."/>
        </authorList>
    </citation>
    <scope>NUCLEOTIDE SEQUENCE [LARGE SCALE GENOMIC DNA]</scope>
    <source>
        <strain evidence="2 3">TBRC 1432</strain>
    </source>
</reference>
<dbReference type="RefSeq" id="WP_273937686.1">
    <property type="nucleotide sequence ID" value="NZ_CP097263.1"/>
</dbReference>
<evidence type="ECO:0000256" key="1">
    <source>
        <dbReference type="SAM" id="Phobius"/>
    </source>
</evidence>